<dbReference type="EMBL" id="JBFXLU010000258">
    <property type="protein sequence ID" value="KAL2832690.1"/>
    <property type="molecule type" value="Genomic_DNA"/>
</dbReference>
<evidence type="ECO:0000313" key="2">
    <source>
        <dbReference type="Proteomes" id="UP001610446"/>
    </source>
</evidence>
<organism evidence="1 2">
    <name type="scientific">Aspergillus pseudoustus</name>
    <dbReference type="NCBI Taxonomy" id="1810923"/>
    <lineage>
        <taxon>Eukaryota</taxon>
        <taxon>Fungi</taxon>
        <taxon>Dikarya</taxon>
        <taxon>Ascomycota</taxon>
        <taxon>Pezizomycotina</taxon>
        <taxon>Eurotiomycetes</taxon>
        <taxon>Eurotiomycetidae</taxon>
        <taxon>Eurotiales</taxon>
        <taxon>Aspergillaceae</taxon>
        <taxon>Aspergillus</taxon>
        <taxon>Aspergillus subgen. Nidulantes</taxon>
    </lineage>
</organism>
<accession>A0ABR4IY42</accession>
<sequence>MATTNIDLTESAPGNDETANKALCSWKDIFDHEFDIGSTRDIPKLVWPKMEQVKIGTALEIVRSENQVVRRVYDFAYLCVDSDGSHAVFDGADVPLSPAAYHPDPAFSTEMKIKGFVLRMLEHWCDELEGNLTAFDENLSAWRFTRREWEMDLVKPLEEQEAHCTLRGGPRGAAKLG</sequence>
<keyword evidence="2" id="KW-1185">Reference proteome</keyword>
<evidence type="ECO:0000313" key="1">
    <source>
        <dbReference type="EMBL" id="KAL2832690.1"/>
    </source>
</evidence>
<gene>
    <name evidence="1" type="ORF">BJY01DRAFT_253799</name>
</gene>
<comment type="caution">
    <text evidence="1">The sequence shown here is derived from an EMBL/GenBank/DDBJ whole genome shotgun (WGS) entry which is preliminary data.</text>
</comment>
<proteinExistence type="predicted"/>
<dbReference type="Proteomes" id="UP001610446">
    <property type="component" value="Unassembled WGS sequence"/>
</dbReference>
<name>A0ABR4IY42_9EURO</name>
<protein>
    <submittedName>
        <fullName evidence="1">Uncharacterized protein</fullName>
    </submittedName>
</protein>
<reference evidence="1 2" key="1">
    <citation type="submission" date="2024-07" db="EMBL/GenBank/DDBJ databases">
        <title>Section-level genome sequencing and comparative genomics of Aspergillus sections Usti and Cavernicolus.</title>
        <authorList>
            <consortium name="Lawrence Berkeley National Laboratory"/>
            <person name="Nybo J.L."/>
            <person name="Vesth T.C."/>
            <person name="Theobald S."/>
            <person name="Frisvad J.C."/>
            <person name="Larsen T.O."/>
            <person name="Kjaerboelling I."/>
            <person name="Rothschild-Mancinelli K."/>
            <person name="Lyhne E.K."/>
            <person name="Kogle M.E."/>
            <person name="Barry K."/>
            <person name="Clum A."/>
            <person name="Na H."/>
            <person name="Ledsgaard L."/>
            <person name="Lin J."/>
            <person name="Lipzen A."/>
            <person name="Kuo A."/>
            <person name="Riley R."/>
            <person name="Mondo S."/>
            <person name="Labutti K."/>
            <person name="Haridas S."/>
            <person name="Pangalinan J."/>
            <person name="Salamov A.A."/>
            <person name="Simmons B.A."/>
            <person name="Magnuson J.K."/>
            <person name="Chen J."/>
            <person name="Drula E."/>
            <person name="Henrissat B."/>
            <person name="Wiebenga A."/>
            <person name="Lubbers R.J."/>
            <person name="Gomes A.C."/>
            <person name="Makela M.R."/>
            <person name="Stajich J."/>
            <person name="Grigoriev I.V."/>
            <person name="Mortensen U.H."/>
            <person name="De Vries R.P."/>
            <person name="Baker S.E."/>
            <person name="Andersen M.R."/>
        </authorList>
    </citation>
    <scope>NUCLEOTIDE SEQUENCE [LARGE SCALE GENOMIC DNA]</scope>
    <source>
        <strain evidence="1 2">CBS 123904</strain>
    </source>
</reference>